<name>A0A6J6BE84_9ZZZZ</name>
<dbReference type="InterPro" id="IPR036873">
    <property type="entry name" value="Rhodanese-like_dom_sf"/>
</dbReference>
<feature type="domain" description="Rhodanese" evidence="3">
    <location>
        <begin position="17"/>
        <end position="138"/>
    </location>
</feature>
<dbReference type="GO" id="GO:0004792">
    <property type="term" value="F:thiosulfate-cyanide sulfurtransferase activity"/>
    <property type="evidence" value="ECO:0007669"/>
    <property type="project" value="TreeGrafter"/>
</dbReference>
<dbReference type="PANTHER" id="PTHR11364:SF27">
    <property type="entry name" value="SULFURTRANSFERASE"/>
    <property type="match status" value="1"/>
</dbReference>
<dbReference type="SUPFAM" id="SSF52821">
    <property type="entry name" value="Rhodanese/Cell cycle control phosphatase"/>
    <property type="match status" value="2"/>
</dbReference>
<keyword evidence="1" id="KW-0808">Transferase</keyword>
<dbReference type="InterPro" id="IPR045078">
    <property type="entry name" value="TST/MPST-like"/>
</dbReference>
<feature type="domain" description="Rhodanese" evidence="3">
    <location>
        <begin position="168"/>
        <end position="281"/>
    </location>
</feature>
<dbReference type="CDD" id="cd01449">
    <property type="entry name" value="TST_Repeat_2"/>
    <property type="match status" value="1"/>
</dbReference>
<dbReference type="PROSITE" id="PS50206">
    <property type="entry name" value="RHODANESE_3"/>
    <property type="match status" value="2"/>
</dbReference>
<reference evidence="4" key="1">
    <citation type="submission" date="2020-05" db="EMBL/GenBank/DDBJ databases">
        <authorList>
            <person name="Chiriac C."/>
            <person name="Salcher M."/>
            <person name="Ghai R."/>
            <person name="Kavagutti S V."/>
        </authorList>
    </citation>
    <scope>NUCLEOTIDE SEQUENCE</scope>
</reference>
<dbReference type="PANTHER" id="PTHR11364">
    <property type="entry name" value="THIOSULFATE SULFERTANSFERASE"/>
    <property type="match status" value="1"/>
</dbReference>
<dbReference type="InterPro" id="IPR001763">
    <property type="entry name" value="Rhodanese-like_dom"/>
</dbReference>
<proteinExistence type="predicted"/>
<dbReference type="SMART" id="SM00450">
    <property type="entry name" value="RHOD"/>
    <property type="match status" value="2"/>
</dbReference>
<evidence type="ECO:0000256" key="2">
    <source>
        <dbReference type="ARBA" id="ARBA00022737"/>
    </source>
</evidence>
<sequence>MIYTTLISTEELAQNLNNPNFAIFDVRFSLDDELWGAQAFQESHIPGARYADLAKDLSGEIIEGVTGRRPFPTLASFTETLSNWGITPDTQVICYDAESGLMAASRLWLMFRWMGHEKVAVLNGGLKVWINENRELNQDVREVTPCVFSPNIREDLFASVDEVDAVRKSAEHCVFDSRGAEGYHGGGKYYDPVRGHIAGAGLADRAEITDSSGLFKSKEDLKKRFQTLIGEVKPENTIFYCGSGVTAAQNVLAMKYAGFADTKMYIGSWSEWITDPSREIAL</sequence>
<dbReference type="Pfam" id="PF00581">
    <property type="entry name" value="Rhodanese"/>
    <property type="match status" value="2"/>
</dbReference>
<dbReference type="AlphaFoldDB" id="A0A6J6BE84"/>
<evidence type="ECO:0000256" key="1">
    <source>
        <dbReference type="ARBA" id="ARBA00022679"/>
    </source>
</evidence>
<dbReference type="EMBL" id="CAEZSK010000033">
    <property type="protein sequence ID" value="CAB4536548.1"/>
    <property type="molecule type" value="Genomic_DNA"/>
</dbReference>
<dbReference type="Gene3D" id="3.40.250.10">
    <property type="entry name" value="Rhodanese-like domain"/>
    <property type="match status" value="2"/>
</dbReference>
<accession>A0A6J6BE84</accession>
<gene>
    <name evidence="4" type="ORF">UFOPK1419_00386</name>
</gene>
<protein>
    <submittedName>
        <fullName evidence="4">Unannotated protein</fullName>
    </submittedName>
</protein>
<keyword evidence="2" id="KW-0677">Repeat</keyword>
<organism evidence="4">
    <name type="scientific">freshwater metagenome</name>
    <dbReference type="NCBI Taxonomy" id="449393"/>
    <lineage>
        <taxon>unclassified sequences</taxon>
        <taxon>metagenomes</taxon>
        <taxon>ecological metagenomes</taxon>
    </lineage>
</organism>
<dbReference type="CDD" id="cd01448">
    <property type="entry name" value="TST_Repeat_1"/>
    <property type="match status" value="1"/>
</dbReference>
<evidence type="ECO:0000259" key="3">
    <source>
        <dbReference type="PROSITE" id="PS50206"/>
    </source>
</evidence>
<evidence type="ECO:0000313" key="4">
    <source>
        <dbReference type="EMBL" id="CAB4536548.1"/>
    </source>
</evidence>